<name>A0A9D1PJW3_9BACI</name>
<evidence type="ECO:0000256" key="2">
    <source>
        <dbReference type="ARBA" id="ARBA00008226"/>
    </source>
</evidence>
<dbReference type="InterPro" id="IPR008909">
    <property type="entry name" value="DALR_anticod-bd"/>
</dbReference>
<dbReference type="InterPro" id="IPR006194">
    <property type="entry name" value="Gly-tRNA-synth_heterodimer"/>
</dbReference>
<feature type="domain" description="DALR anticodon binding" evidence="11">
    <location>
        <begin position="582"/>
        <end position="680"/>
    </location>
</feature>
<dbReference type="EMBL" id="DXHX01000015">
    <property type="protein sequence ID" value="HIV73649.1"/>
    <property type="molecule type" value="Genomic_DNA"/>
</dbReference>
<evidence type="ECO:0000256" key="1">
    <source>
        <dbReference type="ARBA" id="ARBA00004496"/>
    </source>
</evidence>
<accession>A0A9D1PJW3</accession>
<evidence type="ECO:0000313" key="13">
    <source>
        <dbReference type="Proteomes" id="UP000823937"/>
    </source>
</evidence>
<dbReference type="NCBIfam" id="TIGR00211">
    <property type="entry name" value="glyS"/>
    <property type="match status" value="1"/>
</dbReference>
<dbReference type="GO" id="GO:0005829">
    <property type="term" value="C:cytosol"/>
    <property type="evidence" value="ECO:0007669"/>
    <property type="project" value="TreeGrafter"/>
</dbReference>
<organism evidence="12 13">
    <name type="scientific">Candidatus Pseudogracilibacillus intestinigallinarum</name>
    <dbReference type="NCBI Taxonomy" id="2838742"/>
    <lineage>
        <taxon>Bacteria</taxon>
        <taxon>Bacillati</taxon>
        <taxon>Bacillota</taxon>
        <taxon>Bacilli</taxon>
        <taxon>Bacillales</taxon>
        <taxon>Bacillaceae</taxon>
        <taxon>Pseudogracilibacillus</taxon>
    </lineage>
</organism>
<dbReference type="Pfam" id="PF02092">
    <property type="entry name" value="tRNA_synt_2f"/>
    <property type="match status" value="1"/>
</dbReference>
<dbReference type="InterPro" id="IPR009080">
    <property type="entry name" value="tRNAsynth_Ia_anticodon-bd"/>
</dbReference>
<comment type="caution">
    <text evidence="12">The sequence shown here is derived from an EMBL/GenBank/DDBJ whole genome shotgun (WGS) entry which is preliminary data.</text>
</comment>
<comment type="similarity">
    <text evidence="2 10">Belongs to the class-II aminoacyl-tRNA synthetase family.</text>
</comment>
<evidence type="ECO:0000259" key="11">
    <source>
        <dbReference type="Pfam" id="PF05746"/>
    </source>
</evidence>
<keyword evidence="6 10" id="KW-0067">ATP-binding</keyword>
<dbReference type="SUPFAM" id="SSF109604">
    <property type="entry name" value="HD-domain/PDEase-like"/>
    <property type="match status" value="1"/>
</dbReference>
<keyword evidence="5 10" id="KW-0547">Nucleotide-binding</keyword>
<keyword evidence="7 10" id="KW-0648">Protein biosynthesis</keyword>
<dbReference type="PANTHER" id="PTHR30075:SF2">
    <property type="entry name" value="GLYCINE--TRNA LIGASE, CHLOROPLASTIC_MITOCHONDRIAL 2"/>
    <property type="match status" value="1"/>
</dbReference>
<evidence type="ECO:0000256" key="6">
    <source>
        <dbReference type="ARBA" id="ARBA00022840"/>
    </source>
</evidence>
<evidence type="ECO:0000313" key="12">
    <source>
        <dbReference type="EMBL" id="HIV73649.1"/>
    </source>
</evidence>
<evidence type="ECO:0000256" key="8">
    <source>
        <dbReference type="ARBA" id="ARBA00023146"/>
    </source>
</evidence>
<dbReference type="GO" id="GO:0006420">
    <property type="term" value="P:arginyl-tRNA aminoacylation"/>
    <property type="evidence" value="ECO:0007669"/>
    <property type="project" value="InterPro"/>
</dbReference>
<dbReference type="PRINTS" id="PR01045">
    <property type="entry name" value="TRNASYNTHGB"/>
</dbReference>
<dbReference type="InterPro" id="IPR015944">
    <property type="entry name" value="Gly-tRNA-synth_bsu"/>
</dbReference>
<gene>
    <name evidence="10 12" type="primary">glyS</name>
    <name evidence="12" type="ORF">H9895_01040</name>
</gene>
<dbReference type="GO" id="GO:0004820">
    <property type="term" value="F:glycine-tRNA ligase activity"/>
    <property type="evidence" value="ECO:0007669"/>
    <property type="project" value="UniProtKB-UniRule"/>
</dbReference>
<dbReference type="AlphaFoldDB" id="A0A9D1PJW3"/>
<keyword evidence="3 10" id="KW-0963">Cytoplasm</keyword>
<dbReference type="HAMAP" id="MF_00255">
    <property type="entry name" value="Gly_tRNA_synth_beta"/>
    <property type="match status" value="1"/>
</dbReference>
<reference evidence="12" key="2">
    <citation type="submission" date="2021-04" db="EMBL/GenBank/DDBJ databases">
        <authorList>
            <person name="Gilroy R."/>
        </authorList>
    </citation>
    <scope>NUCLEOTIDE SEQUENCE</scope>
    <source>
        <strain evidence="12">CHK169-2315</strain>
    </source>
</reference>
<evidence type="ECO:0000256" key="5">
    <source>
        <dbReference type="ARBA" id="ARBA00022741"/>
    </source>
</evidence>
<dbReference type="Proteomes" id="UP000823937">
    <property type="component" value="Unassembled WGS sequence"/>
</dbReference>
<evidence type="ECO:0000256" key="10">
    <source>
        <dbReference type="HAMAP-Rule" id="MF_00255"/>
    </source>
</evidence>
<protein>
    <recommendedName>
        <fullName evidence="10">Glycine--tRNA ligase beta subunit</fullName>
        <ecNumber evidence="10">6.1.1.14</ecNumber>
    </recommendedName>
    <alternativeName>
        <fullName evidence="10">Glycyl-tRNA synthetase beta subunit</fullName>
        <shortName evidence="10">GlyRS</shortName>
    </alternativeName>
</protein>
<dbReference type="PROSITE" id="PS50861">
    <property type="entry name" value="AA_TRNA_LIGASE_II_GLYAB"/>
    <property type="match status" value="1"/>
</dbReference>
<proteinExistence type="inferred from homology"/>
<evidence type="ECO:0000256" key="4">
    <source>
        <dbReference type="ARBA" id="ARBA00022598"/>
    </source>
</evidence>
<evidence type="ECO:0000256" key="7">
    <source>
        <dbReference type="ARBA" id="ARBA00022917"/>
    </source>
</evidence>
<dbReference type="PANTHER" id="PTHR30075">
    <property type="entry name" value="GLYCYL-TRNA SYNTHETASE"/>
    <property type="match status" value="1"/>
</dbReference>
<dbReference type="SUPFAM" id="SSF47323">
    <property type="entry name" value="Anticodon-binding domain of a subclass of class I aminoacyl-tRNA synthetases"/>
    <property type="match status" value="1"/>
</dbReference>
<dbReference type="Gene3D" id="1.10.730.10">
    <property type="entry name" value="Isoleucyl-tRNA Synthetase, Domain 1"/>
    <property type="match status" value="1"/>
</dbReference>
<comment type="catalytic activity">
    <reaction evidence="9 10">
        <text>tRNA(Gly) + glycine + ATP = glycyl-tRNA(Gly) + AMP + diphosphate</text>
        <dbReference type="Rhea" id="RHEA:16013"/>
        <dbReference type="Rhea" id="RHEA-COMP:9664"/>
        <dbReference type="Rhea" id="RHEA-COMP:9683"/>
        <dbReference type="ChEBI" id="CHEBI:30616"/>
        <dbReference type="ChEBI" id="CHEBI:33019"/>
        <dbReference type="ChEBI" id="CHEBI:57305"/>
        <dbReference type="ChEBI" id="CHEBI:78442"/>
        <dbReference type="ChEBI" id="CHEBI:78522"/>
        <dbReference type="ChEBI" id="CHEBI:456215"/>
        <dbReference type="EC" id="6.1.1.14"/>
    </reaction>
</comment>
<evidence type="ECO:0000256" key="3">
    <source>
        <dbReference type="ARBA" id="ARBA00022490"/>
    </source>
</evidence>
<evidence type="ECO:0000256" key="9">
    <source>
        <dbReference type="ARBA" id="ARBA00047937"/>
    </source>
</evidence>
<dbReference type="Pfam" id="PF05746">
    <property type="entry name" value="DALR_1"/>
    <property type="match status" value="1"/>
</dbReference>
<keyword evidence="4 10" id="KW-0436">Ligase</keyword>
<dbReference type="GO" id="GO:0004814">
    <property type="term" value="F:arginine-tRNA ligase activity"/>
    <property type="evidence" value="ECO:0007669"/>
    <property type="project" value="InterPro"/>
</dbReference>
<dbReference type="EC" id="6.1.1.14" evidence="10"/>
<comment type="subcellular location">
    <subcellularLocation>
        <location evidence="1 10">Cytoplasm</location>
    </subcellularLocation>
</comment>
<reference evidence="12" key="1">
    <citation type="journal article" date="2021" name="PeerJ">
        <title>Extensive microbial diversity within the chicken gut microbiome revealed by metagenomics and culture.</title>
        <authorList>
            <person name="Gilroy R."/>
            <person name="Ravi A."/>
            <person name="Getino M."/>
            <person name="Pursley I."/>
            <person name="Horton D.L."/>
            <person name="Alikhan N.F."/>
            <person name="Baker D."/>
            <person name="Gharbi K."/>
            <person name="Hall N."/>
            <person name="Watson M."/>
            <person name="Adriaenssens E.M."/>
            <person name="Foster-Nyarko E."/>
            <person name="Jarju S."/>
            <person name="Secka A."/>
            <person name="Antonio M."/>
            <person name="Oren A."/>
            <person name="Chaudhuri R.R."/>
            <person name="La Ragione R."/>
            <person name="Hildebrand F."/>
            <person name="Pallen M.J."/>
        </authorList>
    </citation>
    <scope>NUCLEOTIDE SEQUENCE</scope>
    <source>
        <strain evidence="12">CHK169-2315</strain>
    </source>
</reference>
<comment type="subunit">
    <text evidence="10">Tetramer of two alpha and two beta subunits.</text>
</comment>
<dbReference type="GO" id="GO:0005524">
    <property type="term" value="F:ATP binding"/>
    <property type="evidence" value="ECO:0007669"/>
    <property type="project" value="UniProtKB-UniRule"/>
</dbReference>
<sequence length="689" mass="78912">MSSNVLFEIGIEELPARFIDEAEKQLLDRTTKWLREKNIQFEAMKTFSTPRRLAVLIENIAEKQEVVKEEVRGPQMKIAQDEEGNWSKAAIGFVKGQGKNTEDIYTKELKGQTYIFVEKVSEQKETKEILPEFKQIISSIPFPQTMRWGSGSFRFARPIRWIVALYNDEVIPFDVANVTSSNTTSGHRFLGSKVTLTSPSEYEQALEENFVIVNPVKREQLIVEQLKVLEKDAKFTIEIDEELLHEVRNLVEYPQAFYGSFDESYLAIPEEVLITSMKEHQRYFPVKNKETNELLPYFVSVRNGNNHAIDNVIKGNEKVLRARLADGAFFFEEDRKHSIEFYNDKLKTVVFQEKIGTVYEKTEKVKNIAAYLAEKVELTTEEQKDVVRAAEVCKFDLVTDMVNEFPELQGIMGEKYAKHFGESEVVATAIREHYLPTSAGGALPKTKVGSIISIADKLDTIIGCISVGLVPSSSQDPLGLRRQAIGILRILLEQKWNVPIEELVHKVCEQYGVTVEDIRAEIIQFFKNRAAYILADRGIESDVVQAVLADGIGNMFVKIHKARLLSLKRQDNSFKQIEESFTRVMNLGKKYEQTDIDEALFETDSERKLYDTYVDVRETFHAQMNNEEVAEALDTLSTLSTPINDFFDHNMVMAKDEKVKQNRLALIHAISNLIKQFADVTLIEWKQQQ</sequence>
<dbReference type="GO" id="GO:0006426">
    <property type="term" value="P:glycyl-tRNA aminoacylation"/>
    <property type="evidence" value="ECO:0007669"/>
    <property type="project" value="UniProtKB-UniRule"/>
</dbReference>
<keyword evidence="8 10" id="KW-0030">Aminoacyl-tRNA synthetase</keyword>